<protein>
    <submittedName>
        <fullName evidence="2">Uncharacterized protein</fullName>
    </submittedName>
</protein>
<dbReference type="Proteomes" id="UP000614350">
    <property type="component" value="Unassembled WGS sequence"/>
</dbReference>
<feature type="region of interest" description="Disordered" evidence="1">
    <location>
        <begin position="22"/>
        <end position="62"/>
    </location>
</feature>
<gene>
    <name evidence="2" type="ORF">HZH66_004922</name>
</gene>
<comment type="caution">
    <text evidence="2">The sequence shown here is derived from an EMBL/GenBank/DDBJ whole genome shotgun (WGS) entry which is preliminary data.</text>
</comment>
<evidence type="ECO:0000313" key="2">
    <source>
        <dbReference type="EMBL" id="KAF7402655.1"/>
    </source>
</evidence>
<accession>A0A834K9Y1</accession>
<name>A0A834K9Y1_VESVU</name>
<evidence type="ECO:0000256" key="1">
    <source>
        <dbReference type="SAM" id="MobiDB-lite"/>
    </source>
</evidence>
<reference evidence="2" key="1">
    <citation type="journal article" date="2020" name="G3 (Bethesda)">
        <title>High-Quality Assemblies for Three Invasive Social Wasps from the &lt;i&gt;Vespula&lt;/i&gt; Genus.</title>
        <authorList>
            <person name="Harrop T.W.R."/>
            <person name="Guhlin J."/>
            <person name="McLaughlin G.M."/>
            <person name="Permina E."/>
            <person name="Stockwell P."/>
            <person name="Gilligan J."/>
            <person name="Le Lec M.F."/>
            <person name="Gruber M.A.M."/>
            <person name="Quinn O."/>
            <person name="Lovegrove M."/>
            <person name="Duncan E.J."/>
            <person name="Remnant E.J."/>
            <person name="Van Eeckhoven J."/>
            <person name="Graham B."/>
            <person name="Knapp R.A."/>
            <person name="Langford K.W."/>
            <person name="Kronenberg Z."/>
            <person name="Press M.O."/>
            <person name="Eacker S.M."/>
            <person name="Wilson-Rankin E.E."/>
            <person name="Purcell J."/>
            <person name="Lester P.J."/>
            <person name="Dearden P.K."/>
        </authorList>
    </citation>
    <scope>NUCLEOTIDE SEQUENCE</scope>
    <source>
        <strain evidence="2">Marl-1</strain>
    </source>
</reference>
<keyword evidence="3" id="KW-1185">Reference proteome</keyword>
<dbReference type="EMBL" id="JACSEA010000004">
    <property type="protein sequence ID" value="KAF7402655.1"/>
    <property type="molecule type" value="Genomic_DNA"/>
</dbReference>
<proteinExistence type="predicted"/>
<sequence>MPIRWYKPNGTDSEAIKSELQTHAIEQDQQQRSKVGPNDSDGRDRGGIFIEKTNGPGMNWSSGTTTTLLGSFQAGNLSPVRRHGDINSVNAVIRAQSEIPSVY</sequence>
<organism evidence="2 3">
    <name type="scientific">Vespula vulgaris</name>
    <name type="common">Yellow jacket</name>
    <name type="synonym">Wasp</name>
    <dbReference type="NCBI Taxonomy" id="7454"/>
    <lineage>
        <taxon>Eukaryota</taxon>
        <taxon>Metazoa</taxon>
        <taxon>Ecdysozoa</taxon>
        <taxon>Arthropoda</taxon>
        <taxon>Hexapoda</taxon>
        <taxon>Insecta</taxon>
        <taxon>Pterygota</taxon>
        <taxon>Neoptera</taxon>
        <taxon>Endopterygota</taxon>
        <taxon>Hymenoptera</taxon>
        <taxon>Apocrita</taxon>
        <taxon>Aculeata</taxon>
        <taxon>Vespoidea</taxon>
        <taxon>Vespidae</taxon>
        <taxon>Vespinae</taxon>
        <taxon>Vespula</taxon>
    </lineage>
</organism>
<evidence type="ECO:0000313" key="3">
    <source>
        <dbReference type="Proteomes" id="UP000614350"/>
    </source>
</evidence>
<dbReference type="AlphaFoldDB" id="A0A834K9Y1"/>